<feature type="compositionally biased region" description="Polar residues" evidence="1">
    <location>
        <begin position="141"/>
        <end position="157"/>
    </location>
</feature>
<dbReference type="EMBL" id="UZAN01004994">
    <property type="protein sequence ID" value="VDP32579.1"/>
    <property type="molecule type" value="Genomic_DNA"/>
</dbReference>
<keyword evidence="3" id="KW-1185">Reference proteome</keyword>
<dbReference type="GO" id="GO:0004190">
    <property type="term" value="F:aspartic-type endopeptidase activity"/>
    <property type="evidence" value="ECO:0007669"/>
    <property type="project" value="InterPro"/>
</dbReference>
<dbReference type="InterPro" id="IPR001969">
    <property type="entry name" value="Aspartic_peptidase_AS"/>
</dbReference>
<evidence type="ECO:0000313" key="3">
    <source>
        <dbReference type="Proteomes" id="UP000272942"/>
    </source>
</evidence>
<evidence type="ECO:0000313" key="2">
    <source>
        <dbReference type="EMBL" id="VDP32579.1"/>
    </source>
</evidence>
<name>A0A183A273_9TREM</name>
<evidence type="ECO:0000256" key="1">
    <source>
        <dbReference type="SAM" id="MobiDB-lite"/>
    </source>
</evidence>
<dbReference type="OrthoDB" id="10092646at2759"/>
<sequence>MDEQSVALLNLLTGRAADRAFQAIVFDGDDLEITFCQLRELLDTPLHPAEYQTHLLAARQDMGETTEAYAYRVRQLVAKAFPGETSERLERRAIERFVEGVANPSVKKRPIMEPKGIFNETVSLTRVTEKLQLAVQRPNAQSWAISQQQPLSRTNPSAPRPYRQPVTAHPYPRDGGGWRRWSDTGERFEPNHRQTANRIPRKKEGRDNTNTSESVLPAVCAPPDKMFCVNLQVQRYGVKGLIDTGATKSLINSSILQAVSNPTSCRSMANCAE</sequence>
<reference evidence="4" key="1">
    <citation type="submission" date="2016-06" db="UniProtKB">
        <authorList>
            <consortium name="WormBaseParasite"/>
        </authorList>
    </citation>
    <scope>IDENTIFICATION</scope>
</reference>
<dbReference type="AlphaFoldDB" id="A0A183A273"/>
<organism evidence="4">
    <name type="scientific">Echinostoma caproni</name>
    <dbReference type="NCBI Taxonomy" id="27848"/>
    <lineage>
        <taxon>Eukaryota</taxon>
        <taxon>Metazoa</taxon>
        <taxon>Spiralia</taxon>
        <taxon>Lophotrochozoa</taxon>
        <taxon>Platyhelminthes</taxon>
        <taxon>Trematoda</taxon>
        <taxon>Digenea</taxon>
        <taxon>Plagiorchiida</taxon>
        <taxon>Echinostomata</taxon>
        <taxon>Echinostomatoidea</taxon>
        <taxon>Echinostomatidae</taxon>
        <taxon>Echinostoma</taxon>
    </lineage>
</organism>
<gene>
    <name evidence="2" type="ORF">ECPE_LOCUS1058</name>
</gene>
<dbReference type="SUPFAM" id="SSF50630">
    <property type="entry name" value="Acid proteases"/>
    <property type="match status" value="1"/>
</dbReference>
<dbReference type="PROSITE" id="PS00141">
    <property type="entry name" value="ASP_PROTEASE"/>
    <property type="match status" value="1"/>
</dbReference>
<accession>A0A183A273</accession>
<protein>
    <submittedName>
        <fullName evidence="4">Peptidase A2 domain-containing protein</fullName>
    </submittedName>
</protein>
<dbReference type="WBParaSite" id="ECPE_0000105801-mRNA-1">
    <property type="protein sequence ID" value="ECPE_0000105801-mRNA-1"/>
    <property type="gene ID" value="ECPE_0000105801"/>
</dbReference>
<evidence type="ECO:0000313" key="4">
    <source>
        <dbReference type="WBParaSite" id="ECPE_0000105801-mRNA-1"/>
    </source>
</evidence>
<dbReference type="Proteomes" id="UP000272942">
    <property type="component" value="Unassembled WGS sequence"/>
</dbReference>
<proteinExistence type="predicted"/>
<feature type="compositionally biased region" description="Basic and acidic residues" evidence="1">
    <location>
        <begin position="176"/>
        <end position="192"/>
    </location>
</feature>
<reference evidence="2 3" key="2">
    <citation type="submission" date="2018-11" db="EMBL/GenBank/DDBJ databases">
        <authorList>
            <consortium name="Pathogen Informatics"/>
        </authorList>
    </citation>
    <scope>NUCLEOTIDE SEQUENCE [LARGE SCALE GENOMIC DNA]</scope>
    <source>
        <strain evidence="2 3">Egypt</strain>
    </source>
</reference>
<dbReference type="GO" id="GO:0006508">
    <property type="term" value="P:proteolysis"/>
    <property type="evidence" value="ECO:0007669"/>
    <property type="project" value="InterPro"/>
</dbReference>
<feature type="region of interest" description="Disordered" evidence="1">
    <location>
        <begin position="141"/>
        <end position="216"/>
    </location>
</feature>
<dbReference type="InterPro" id="IPR021109">
    <property type="entry name" value="Peptidase_aspartic_dom_sf"/>
</dbReference>